<accession>A0A1H9QM71</accession>
<evidence type="ECO:0000313" key="14">
    <source>
        <dbReference type="EMBL" id="SER61538.1"/>
    </source>
</evidence>
<dbReference type="SUPFAM" id="SSF52794">
    <property type="entry name" value="PTS system IIB component-like"/>
    <property type="match status" value="1"/>
</dbReference>
<evidence type="ECO:0000256" key="6">
    <source>
        <dbReference type="ARBA" id="ARBA00022683"/>
    </source>
</evidence>
<keyword evidence="4" id="KW-0597">Phosphoprotein</keyword>
<reference evidence="15" key="1">
    <citation type="submission" date="2016-10" db="EMBL/GenBank/DDBJ databases">
        <authorList>
            <person name="Varghese N."/>
            <person name="Submissions S."/>
        </authorList>
    </citation>
    <scope>NUCLEOTIDE SEQUENCE [LARGE SCALE GENOMIC DNA]</scope>
    <source>
        <strain evidence="15">DSM 20524</strain>
    </source>
</reference>
<keyword evidence="6" id="KW-0598">Phosphotransferase system</keyword>
<dbReference type="PANTHER" id="PTHR36203:SF1">
    <property type="entry name" value="ASCORBATE-SPECIFIC PTS SYSTEM EIIA COMPONENT"/>
    <property type="match status" value="1"/>
</dbReference>
<name>A0A1H9QM71_9CORY</name>
<dbReference type="SUPFAM" id="SSF55804">
    <property type="entry name" value="Phoshotransferase/anion transport protein"/>
    <property type="match status" value="2"/>
</dbReference>
<protein>
    <recommendedName>
        <fullName evidence="9">Ascorbate-specific PTS system EIIA component</fullName>
    </recommendedName>
    <alternativeName>
        <fullName evidence="10">Ascorbate-specific phosphotransferase enzyme IIA component</fullName>
    </alternativeName>
</protein>
<evidence type="ECO:0000256" key="5">
    <source>
        <dbReference type="ARBA" id="ARBA00022679"/>
    </source>
</evidence>
<evidence type="ECO:0000256" key="11">
    <source>
        <dbReference type="SAM" id="MobiDB-lite"/>
    </source>
</evidence>
<keyword evidence="15" id="KW-1185">Reference proteome</keyword>
<evidence type="ECO:0000313" key="15">
    <source>
        <dbReference type="Proteomes" id="UP000198929"/>
    </source>
</evidence>
<evidence type="ECO:0000256" key="8">
    <source>
        <dbReference type="ARBA" id="ARBA00037387"/>
    </source>
</evidence>
<dbReference type="Gene3D" id="3.40.930.10">
    <property type="entry name" value="Mannitol-specific EII, Chain A"/>
    <property type="match status" value="1"/>
</dbReference>
<keyword evidence="5 14" id="KW-0808">Transferase</keyword>
<comment type="subcellular location">
    <subcellularLocation>
        <location evidence="1">Cytoplasm</location>
    </subcellularLocation>
</comment>
<dbReference type="PROSITE" id="PS51099">
    <property type="entry name" value="PTS_EIIB_TYPE_2"/>
    <property type="match status" value="1"/>
</dbReference>
<dbReference type="GO" id="GO:0008982">
    <property type="term" value="F:protein-N(PI)-phosphohistidine-sugar phosphotransferase activity"/>
    <property type="evidence" value="ECO:0007669"/>
    <property type="project" value="InterPro"/>
</dbReference>
<dbReference type="CDD" id="cd05563">
    <property type="entry name" value="PTS_IIB_ascorbate"/>
    <property type="match status" value="1"/>
</dbReference>
<dbReference type="GO" id="GO:0009401">
    <property type="term" value="P:phosphoenolpyruvate-dependent sugar phosphotransferase system"/>
    <property type="evidence" value="ECO:0007669"/>
    <property type="project" value="UniProtKB-KW"/>
</dbReference>
<dbReference type="Proteomes" id="UP000198929">
    <property type="component" value="Unassembled WGS sequence"/>
</dbReference>
<dbReference type="InterPro" id="IPR013011">
    <property type="entry name" value="PTS_EIIB_2"/>
</dbReference>
<evidence type="ECO:0000256" key="10">
    <source>
        <dbReference type="ARBA" id="ARBA00042072"/>
    </source>
</evidence>
<dbReference type="EMBL" id="FOGQ01000002">
    <property type="protein sequence ID" value="SER61538.1"/>
    <property type="molecule type" value="Genomic_DNA"/>
</dbReference>
<dbReference type="Pfam" id="PF00359">
    <property type="entry name" value="PTS_EIIA_2"/>
    <property type="match status" value="1"/>
</dbReference>
<feature type="domain" description="PTS EIIB type-2" evidence="13">
    <location>
        <begin position="341"/>
        <end position="432"/>
    </location>
</feature>
<dbReference type="PROSITE" id="PS51094">
    <property type="entry name" value="PTS_EIIA_TYPE_2"/>
    <property type="match status" value="1"/>
</dbReference>
<dbReference type="InterPro" id="IPR003501">
    <property type="entry name" value="PTS_EIIB_2/3"/>
</dbReference>
<sequence length="433" mass="46798">MSVTLYDASNWATLIESDEPDLRARVVNEFLFAHPTAATPQRVSQLMDERDFLGSAEIEPGIWLPHVVIPEWDSVYAVLARAPDEGGYRAWVCLFVGKYAPADQRLLITNLVHLCAQEEVLASLRTDPPDTLFELLTKKTAQLTTYLTNPSNNGGAMSTLNELLLPGAVNLHAPATDWREAITIAGTLLENGGAITSEYTEAMIESVETTGPYIVVAPGFAFAHARPSEAVKKTAISWVYLDEPVEFGHKKNDPVNLVVALAAVDSSSHTSAMKELATLLADSERRVRVESADTEEELREALTEELSTRGAGSSAVGTHTAAASASEQARSTDENAVPSKNKILTVCGNGLGTSLFLKNSLDKVLVTWGWDQYLDVEATDTISAKGRAKEADFLLTSGEIAATLGDVGVPVYVIEDFTDLSEIDDALRELYAI</sequence>
<dbReference type="AlphaFoldDB" id="A0A1H9QM71"/>
<dbReference type="Gene3D" id="3.40.50.2300">
    <property type="match status" value="1"/>
</dbReference>
<keyword evidence="2" id="KW-0813">Transport</keyword>
<evidence type="ECO:0000259" key="12">
    <source>
        <dbReference type="PROSITE" id="PS51094"/>
    </source>
</evidence>
<dbReference type="GO" id="GO:0016301">
    <property type="term" value="F:kinase activity"/>
    <property type="evidence" value="ECO:0007669"/>
    <property type="project" value="UniProtKB-KW"/>
</dbReference>
<dbReference type="InterPro" id="IPR016152">
    <property type="entry name" value="PTrfase/Anion_transptr"/>
</dbReference>
<feature type="domain" description="PTS EIIA type-2" evidence="12">
    <location>
        <begin position="162"/>
        <end position="305"/>
    </location>
</feature>
<dbReference type="GO" id="GO:0005737">
    <property type="term" value="C:cytoplasm"/>
    <property type="evidence" value="ECO:0007669"/>
    <property type="project" value="UniProtKB-SubCell"/>
</dbReference>
<evidence type="ECO:0000256" key="3">
    <source>
        <dbReference type="ARBA" id="ARBA00022490"/>
    </source>
</evidence>
<keyword evidence="3" id="KW-0963">Cytoplasm</keyword>
<dbReference type="InterPro" id="IPR036095">
    <property type="entry name" value="PTS_EIIB-like_sf"/>
</dbReference>
<evidence type="ECO:0000256" key="9">
    <source>
        <dbReference type="ARBA" id="ARBA00041175"/>
    </source>
</evidence>
<feature type="region of interest" description="Disordered" evidence="11">
    <location>
        <begin position="290"/>
        <end position="336"/>
    </location>
</feature>
<dbReference type="PANTHER" id="PTHR36203">
    <property type="entry name" value="ASCORBATE-SPECIFIC PTS SYSTEM EIIA COMPONENT"/>
    <property type="match status" value="1"/>
</dbReference>
<evidence type="ECO:0000256" key="1">
    <source>
        <dbReference type="ARBA" id="ARBA00004496"/>
    </source>
</evidence>
<evidence type="ECO:0000256" key="2">
    <source>
        <dbReference type="ARBA" id="ARBA00022448"/>
    </source>
</evidence>
<gene>
    <name evidence="14" type="ORF">SAMN05661109_00602</name>
</gene>
<dbReference type="InterPro" id="IPR051351">
    <property type="entry name" value="Ascorbate-PTS_EIIA_comp"/>
</dbReference>
<comment type="function">
    <text evidence="8">The phosphoenolpyruvate-dependent sugar phosphotransferase system (sugar PTS), a major carbohydrate active transport system, catalyzes the phosphorylation of incoming sugar substrates concomitantly with their translocation across the cell membrane. The enzyme II UlaABC PTS system is involved in ascorbate transport.</text>
</comment>
<dbReference type="InterPro" id="IPR002178">
    <property type="entry name" value="PTS_EIIA_type-2_dom"/>
</dbReference>
<evidence type="ECO:0000256" key="4">
    <source>
        <dbReference type="ARBA" id="ARBA00022553"/>
    </source>
</evidence>
<dbReference type="STRING" id="1121357.SAMN05661109_00602"/>
<feature type="compositionally biased region" description="Polar residues" evidence="11">
    <location>
        <begin position="315"/>
        <end position="329"/>
    </location>
</feature>
<evidence type="ECO:0000259" key="13">
    <source>
        <dbReference type="PROSITE" id="PS51099"/>
    </source>
</evidence>
<dbReference type="Pfam" id="PF02302">
    <property type="entry name" value="PTS_IIB"/>
    <property type="match status" value="1"/>
</dbReference>
<keyword evidence="7" id="KW-0418">Kinase</keyword>
<evidence type="ECO:0000256" key="7">
    <source>
        <dbReference type="ARBA" id="ARBA00022777"/>
    </source>
</evidence>
<organism evidence="14 15">
    <name type="scientific">Corynebacterium cystitidis DSM 20524</name>
    <dbReference type="NCBI Taxonomy" id="1121357"/>
    <lineage>
        <taxon>Bacteria</taxon>
        <taxon>Bacillati</taxon>
        <taxon>Actinomycetota</taxon>
        <taxon>Actinomycetes</taxon>
        <taxon>Mycobacteriales</taxon>
        <taxon>Corynebacteriaceae</taxon>
        <taxon>Corynebacterium</taxon>
    </lineage>
</organism>
<proteinExistence type="predicted"/>